<dbReference type="AlphaFoldDB" id="A0AB34J745"/>
<dbReference type="PROSITE" id="PS50222">
    <property type="entry name" value="EF_HAND_2"/>
    <property type="match status" value="2"/>
</dbReference>
<reference evidence="3 4" key="1">
    <citation type="journal article" date="2024" name="Science">
        <title>Giant polyketide synthase enzymes in the biosynthesis of giant marine polyether toxins.</title>
        <authorList>
            <person name="Fallon T.R."/>
            <person name="Shende V.V."/>
            <person name="Wierzbicki I.H."/>
            <person name="Pendleton A.L."/>
            <person name="Watervoot N.F."/>
            <person name="Auber R.P."/>
            <person name="Gonzalez D.J."/>
            <person name="Wisecaver J.H."/>
            <person name="Moore B.S."/>
        </authorList>
    </citation>
    <scope>NUCLEOTIDE SEQUENCE [LARGE SCALE GENOMIC DNA]</scope>
    <source>
        <strain evidence="3 4">12B1</strain>
    </source>
</reference>
<name>A0AB34J745_PRYPA</name>
<sequence>MEMLTITAPPHATSGQEISFQTVDGRMFRAVIPPGVRPGDLFNLQVPLATPSAPAVPAAAGEMVPMGLPVDEAPREGTRTAFTAVRSSVAAVHAECPISFNPLHKGPVGVFVNREGRRVSPHFYSLEGARKWLESGTGTCPLTRQPIHSVVQVPNVNDDPEGWFRVVDFTGDGRLSRKEAIDALKAQLPTDNVLLDAALADPNHWMWQQWDVDGSGFIEKEEILAPNGLANYVRSQCSQREEEDVPDIRDKRAWYDFWDKDGSGSLEKEEVVRALVKTLKLTHDPARVQVMRSTIECTWGIFDPDGSGSIDRNEFLLPGDGLADMILATVQYNGT</sequence>
<evidence type="ECO:0000256" key="1">
    <source>
        <dbReference type="ARBA" id="ARBA00022837"/>
    </source>
</evidence>
<dbReference type="PROSITE" id="PS00018">
    <property type="entry name" value="EF_HAND_1"/>
    <property type="match status" value="3"/>
</dbReference>
<dbReference type="Gene3D" id="1.10.238.10">
    <property type="entry name" value="EF-hand"/>
    <property type="match status" value="2"/>
</dbReference>
<dbReference type="Proteomes" id="UP001515480">
    <property type="component" value="Unassembled WGS sequence"/>
</dbReference>
<feature type="domain" description="EF-hand" evidence="2">
    <location>
        <begin position="155"/>
        <end position="190"/>
    </location>
</feature>
<comment type="caution">
    <text evidence="3">The sequence shown here is derived from an EMBL/GenBank/DDBJ whole genome shotgun (WGS) entry which is preliminary data.</text>
</comment>
<feature type="domain" description="EF-hand" evidence="2">
    <location>
        <begin position="246"/>
        <end position="281"/>
    </location>
</feature>
<protein>
    <recommendedName>
        <fullName evidence="2">EF-hand domain-containing protein</fullName>
    </recommendedName>
</protein>
<evidence type="ECO:0000313" key="4">
    <source>
        <dbReference type="Proteomes" id="UP001515480"/>
    </source>
</evidence>
<keyword evidence="1" id="KW-0106">Calcium</keyword>
<keyword evidence="4" id="KW-1185">Reference proteome</keyword>
<dbReference type="SUPFAM" id="SSF47473">
    <property type="entry name" value="EF-hand"/>
    <property type="match status" value="1"/>
</dbReference>
<dbReference type="Pfam" id="PF13202">
    <property type="entry name" value="EF-hand_5"/>
    <property type="match status" value="1"/>
</dbReference>
<dbReference type="GO" id="GO:0005509">
    <property type="term" value="F:calcium ion binding"/>
    <property type="evidence" value="ECO:0007669"/>
    <property type="project" value="InterPro"/>
</dbReference>
<proteinExistence type="predicted"/>
<organism evidence="3 4">
    <name type="scientific">Prymnesium parvum</name>
    <name type="common">Toxic golden alga</name>
    <dbReference type="NCBI Taxonomy" id="97485"/>
    <lineage>
        <taxon>Eukaryota</taxon>
        <taxon>Haptista</taxon>
        <taxon>Haptophyta</taxon>
        <taxon>Prymnesiophyceae</taxon>
        <taxon>Prymnesiales</taxon>
        <taxon>Prymnesiaceae</taxon>
        <taxon>Prymnesium</taxon>
    </lineage>
</organism>
<dbReference type="InterPro" id="IPR011992">
    <property type="entry name" value="EF-hand-dom_pair"/>
</dbReference>
<dbReference type="EMBL" id="JBGBPQ010000012">
    <property type="protein sequence ID" value="KAL1515203.1"/>
    <property type="molecule type" value="Genomic_DNA"/>
</dbReference>
<gene>
    <name evidence="3" type="ORF">AB1Y20_004264</name>
</gene>
<evidence type="ECO:0000259" key="2">
    <source>
        <dbReference type="PROSITE" id="PS50222"/>
    </source>
</evidence>
<accession>A0AB34J745</accession>
<evidence type="ECO:0000313" key="3">
    <source>
        <dbReference type="EMBL" id="KAL1515203.1"/>
    </source>
</evidence>
<dbReference type="InterPro" id="IPR018247">
    <property type="entry name" value="EF_Hand_1_Ca_BS"/>
</dbReference>
<dbReference type="InterPro" id="IPR002048">
    <property type="entry name" value="EF_hand_dom"/>
</dbReference>